<dbReference type="eggNOG" id="COG0457">
    <property type="taxonomic scope" value="Bacteria"/>
</dbReference>
<feature type="transmembrane region" description="Helical" evidence="2">
    <location>
        <begin position="6"/>
        <end position="23"/>
    </location>
</feature>
<name>D7CK14_SYNLT</name>
<gene>
    <name evidence="3" type="ordered locus">Slip_0344</name>
</gene>
<dbReference type="STRING" id="643648.Slip_0344"/>
<keyword evidence="2" id="KW-0472">Membrane</keyword>
<dbReference type="AlphaFoldDB" id="D7CK14"/>
<feature type="transmembrane region" description="Helical" evidence="2">
    <location>
        <begin position="57"/>
        <end position="77"/>
    </location>
</feature>
<keyword evidence="4" id="KW-1185">Reference proteome</keyword>
<dbReference type="EMBL" id="CP002048">
    <property type="protein sequence ID" value="ADI01128.1"/>
    <property type="molecule type" value="Genomic_DNA"/>
</dbReference>
<proteinExistence type="predicted"/>
<dbReference type="HOGENOM" id="CLU_719483_0_0_9"/>
<protein>
    <submittedName>
        <fullName evidence="3">Uncharacterized protein</fullName>
    </submittedName>
</protein>
<keyword evidence="2" id="KW-1133">Transmembrane helix</keyword>
<dbReference type="KEGG" id="slp:Slip_0344"/>
<evidence type="ECO:0000256" key="2">
    <source>
        <dbReference type="SAM" id="Phobius"/>
    </source>
</evidence>
<keyword evidence="2" id="KW-0812">Transmembrane</keyword>
<dbReference type="RefSeq" id="WP_013174530.1">
    <property type="nucleotide sequence ID" value="NC_014220.1"/>
</dbReference>
<sequence length="384" mass="40887">MLEYLAVALVIFVPVAVVGSKWLQKRGLSPRAIGLLLMVALVLVGLFPVLASNLNPFAFAGLHVVIFAGAGLLIWTWGKPQLAASDQAGQSSYLESCEAMSEELVLVEEGTPNDGRATSEIESEEHAIVIETEPEEESPPVLVGPDSAAGTRNVIEELGILASEVEPATEGEAGASGGTEISAPDKEAELLGGEGPELTQHLAVPLEGPERQTAGEVGFIGEGVLDSIELPGPVGTGAEDEAPQPDTPAVEEPPAETGAAIENLIDRGFRAKSEGDYGEAASSFFAAWKVSTQPELHFMLGMELVTLYRETGDYSKALEVLDALAQNGAIGEARSETAFREKKLLEITKRLLQEIGMPDLPASQIPRLIRRRAWEEFISAYHNK</sequence>
<evidence type="ECO:0000256" key="1">
    <source>
        <dbReference type="SAM" id="MobiDB-lite"/>
    </source>
</evidence>
<accession>D7CK14</accession>
<feature type="transmembrane region" description="Helical" evidence="2">
    <location>
        <begin position="32"/>
        <end position="51"/>
    </location>
</feature>
<evidence type="ECO:0000313" key="4">
    <source>
        <dbReference type="Proteomes" id="UP000000378"/>
    </source>
</evidence>
<feature type="region of interest" description="Disordered" evidence="1">
    <location>
        <begin position="228"/>
        <end position="254"/>
    </location>
</feature>
<evidence type="ECO:0000313" key="3">
    <source>
        <dbReference type="EMBL" id="ADI01128.1"/>
    </source>
</evidence>
<reference evidence="4" key="1">
    <citation type="journal article" date="2010" name="Stand. Genomic Sci.">
        <title>Complete genome sequence of Syntrophothermus lipocalidus type strain (TGB-C1T).</title>
        <authorList>
            <consortium name="US DOE Joint Genome Institute (JGI-PGF)"/>
            <person name="Djao O."/>
            <person name="Zhang X."/>
            <person name="Lucas S."/>
            <person name="Lapidus A."/>
            <person name="Glavina Del Rio T."/>
            <person name="Nolan M."/>
            <person name="Tice H."/>
            <person name="Cheng J."/>
            <person name="Han C."/>
            <person name="Tapia R."/>
            <person name="Goodwin L."/>
            <person name="Pitluck S."/>
            <person name="Liolios K."/>
            <person name="Ivanova N."/>
            <person name="Mavromatis K."/>
            <person name="Mikhailova N."/>
            <person name="Ovchinnikova G."/>
            <person name="Pati A."/>
            <person name="Brambilla E."/>
            <person name="Chen A."/>
            <person name="Palaniappan K."/>
            <person name="Land M."/>
            <person name="Hauser L."/>
            <person name="Chang Y."/>
            <person name="Jeffries C."/>
            <person name="Rohde M."/>
            <person name="Sikorski J."/>
            <person name="Spring S."/>
            <person name="Goker M."/>
            <person name="Detter J."/>
            <person name="Woyke T."/>
            <person name="Bristow J."/>
            <person name="Eisen J."/>
            <person name="Markowitz V."/>
            <person name="Hugenholtz P."/>
            <person name="Kyrpides N."/>
            <person name="Klenk H."/>
        </authorList>
    </citation>
    <scope>NUCLEOTIDE SEQUENCE [LARGE SCALE GENOMIC DNA]</scope>
    <source>
        <strain evidence="4">DSM 12680 / TGB-C1</strain>
    </source>
</reference>
<reference evidence="3 4" key="2">
    <citation type="journal article" date="2010" name="Stand. Genomic Sci.">
        <title>Complete genome sequence of Syntrophothermus lipocalidus type strain (TGB-C1).</title>
        <authorList>
            <person name="Djao O.D."/>
            <person name="Zhang X."/>
            <person name="Lucas S."/>
            <person name="Lapidus A."/>
            <person name="Del Rio T.G."/>
            <person name="Nolan M."/>
            <person name="Tice H."/>
            <person name="Cheng J.F."/>
            <person name="Han C."/>
            <person name="Tapia R."/>
            <person name="Goodwin L."/>
            <person name="Pitluck S."/>
            <person name="Liolios K."/>
            <person name="Ivanova N."/>
            <person name="Mavromatis K."/>
            <person name="Mikhailova N."/>
            <person name="Ovchinnikova G."/>
            <person name="Pati A."/>
            <person name="Brambilla E."/>
            <person name="Chen A."/>
            <person name="Palaniappan K."/>
            <person name="Land M."/>
            <person name="Hauser L."/>
            <person name="Chang Y.J."/>
            <person name="Jeffries C.D."/>
            <person name="Rohde M."/>
            <person name="Sikorski J."/>
            <person name="Spring S."/>
            <person name="Goker M."/>
            <person name="Detter J.C."/>
            <person name="Woyke T."/>
            <person name="Bristow J."/>
            <person name="Eisen J.A."/>
            <person name="Markowitz V."/>
            <person name="Hugenholtz P."/>
            <person name="Kyrpides N.C."/>
            <person name="Klenk H.P."/>
        </authorList>
    </citation>
    <scope>NUCLEOTIDE SEQUENCE [LARGE SCALE GENOMIC DNA]</scope>
    <source>
        <strain evidence="4">DSM 12680 / TGB-C1</strain>
    </source>
</reference>
<dbReference type="OrthoDB" id="1799409at2"/>
<dbReference type="Proteomes" id="UP000000378">
    <property type="component" value="Chromosome"/>
</dbReference>
<organism evidence="3 4">
    <name type="scientific">Syntrophothermus lipocalidus (strain DSM 12680 / TGB-C1)</name>
    <dbReference type="NCBI Taxonomy" id="643648"/>
    <lineage>
        <taxon>Bacteria</taxon>
        <taxon>Bacillati</taxon>
        <taxon>Bacillota</taxon>
        <taxon>Clostridia</taxon>
        <taxon>Eubacteriales</taxon>
        <taxon>Syntrophomonadaceae</taxon>
        <taxon>Syntrophothermus</taxon>
    </lineage>
</organism>